<evidence type="ECO:0000313" key="2">
    <source>
        <dbReference type="Proteomes" id="UP001164929"/>
    </source>
</evidence>
<reference evidence="1 2" key="1">
    <citation type="journal article" date="2023" name="Mol. Ecol. Resour.">
        <title>Chromosome-level genome assembly of a triploid poplar Populus alba 'Berolinensis'.</title>
        <authorList>
            <person name="Chen S."/>
            <person name="Yu Y."/>
            <person name="Wang X."/>
            <person name="Wang S."/>
            <person name="Zhang T."/>
            <person name="Zhou Y."/>
            <person name="He R."/>
            <person name="Meng N."/>
            <person name="Wang Y."/>
            <person name="Liu W."/>
            <person name="Liu Z."/>
            <person name="Liu J."/>
            <person name="Guo Q."/>
            <person name="Huang H."/>
            <person name="Sederoff R.R."/>
            <person name="Wang G."/>
            <person name="Qu G."/>
            <person name="Chen S."/>
        </authorList>
    </citation>
    <scope>NUCLEOTIDE SEQUENCE [LARGE SCALE GENOMIC DNA]</scope>
    <source>
        <strain evidence="1">SC-2020</strain>
    </source>
</reference>
<dbReference type="AlphaFoldDB" id="A0AAD6RRA8"/>
<keyword evidence="2" id="KW-1185">Reference proteome</keyword>
<gene>
    <name evidence="1" type="ORF">NC653_003345</name>
</gene>
<sequence>MQNLHHVNGIVHGDSRVDGDTYDDQFIYFPRFKLIKVFLEVNTHMLVRDAPKYSITRNEEHNKRSWMLRPRPMTNNIELVL</sequence>
<protein>
    <submittedName>
        <fullName evidence="1">Uncharacterized protein</fullName>
    </submittedName>
</protein>
<accession>A0AAD6RRA8</accession>
<dbReference type="EMBL" id="JAQIZT010000001">
    <property type="protein sequence ID" value="KAJ7013669.1"/>
    <property type="molecule type" value="Genomic_DNA"/>
</dbReference>
<organism evidence="1 2">
    <name type="scientific">Populus alba x Populus x berolinensis</name>
    <dbReference type="NCBI Taxonomy" id="444605"/>
    <lineage>
        <taxon>Eukaryota</taxon>
        <taxon>Viridiplantae</taxon>
        <taxon>Streptophyta</taxon>
        <taxon>Embryophyta</taxon>
        <taxon>Tracheophyta</taxon>
        <taxon>Spermatophyta</taxon>
        <taxon>Magnoliopsida</taxon>
        <taxon>eudicotyledons</taxon>
        <taxon>Gunneridae</taxon>
        <taxon>Pentapetalae</taxon>
        <taxon>rosids</taxon>
        <taxon>fabids</taxon>
        <taxon>Malpighiales</taxon>
        <taxon>Salicaceae</taxon>
        <taxon>Saliceae</taxon>
        <taxon>Populus</taxon>
    </lineage>
</organism>
<evidence type="ECO:0000313" key="1">
    <source>
        <dbReference type="EMBL" id="KAJ7013669.1"/>
    </source>
</evidence>
<name>A0AAD6RRA8_9ROSI</name>
<proteinExistence type="predicted"/>
<comment type="caution">
    <text evidence="1">The sequence shown here is derived from an EMBL/GenBank/DDBJ whole genome shotgun (WGS) entry which is preliminary data.</text>
</comment>
<dbReference type="Proteomes" id="UP001164929">
    <property type="component" value="Chromosome 1"/>
</dbReference>